<comment type="caution">
    <text evidence="2">The sequence shown here is derived from an EMBL/GenBank/DDBJ whole genome shotgun (WGS) entry which is preliminary data.</text>
</comment>
<evidence type="ECO:0000256" key="1">
    <source>
        <dbReference type="SAM" id="MobiDB-lite"/>
    </source>
</evidence>
<gene>
    <name evidence="2" type="ORF">B0J15DRAFT_409186</name>
</gene>
<feature type="compositionally biased region" description="Acidic residues" evidence="1">
    <location>
        <begin position="1"/>
        <end position="11"/>
    </location>
</feature>
<protein>
    <submittedName>
        <fullName evidence="2">Uncharacterized protein</fullName>
    </submittedName>
</protein>
<keyword evidence="3" id="KW-1185">Reference proteome</keyword>
<dbReference type="EMBL" id="JAGTJS010000029">
    <property type="protein sequence ID" value="KAH7232536.1"/>
    <property type="molecule type" value="Genomic_DNA"/>
</dbReference>
<dbReference type="OrthoDB" id="5115305at2759"/>
<organism evidence="2 3">
    <name type="scientific">Fusarium solani</name>
    <name type="common">Filamentous fungus</name>
    <dbReference type="NCBI Taxonomy" id="169388"/>
    <lineage>
        <taxon>Eukaryota</taxon>
        <taxon>Fungi</taxon>
        <taxon>Dikarya</taxon>
        <taxon>Ascomycota</taxon>
        <taxon>Pezizomycotina</taxon>
        <taxon>Sordariomycetes</taxon>
        <taxon>Hypocreomycetidae</taxon>
        <taxon>Hypocreales</taxon>
        <taxon>Nectriaceae</taxon>
        <taxon>Fusarium</taxon>
        <taxon>Fusarium solani species complex</taxon>
    </lineage>
</organism>
<feature type="non-terminal residue" evidence="2">
    <location>
        <position position="1"/>
    </location>
</feature>
<accession>A0A9P9G540</accession>
<dbReference type="AlphaFoldDB" id="A0A9P9G540"/>
<reference evidence="2" key="1">
    <citation type="journal article" date="2021" name="Nat. Commun.">
        <title>Genetic determinants of endophytism in the Arabidopsis root mycobiome.</title>
        <authorList>
            <person name="Mesny F."/>
            <person name="Miyauchi S."/>
            <person name="Thiergart T."/>
            <person name="Pickel B."/>
            <person name="Atanasova L."/>
            <person name="Karlsson M."/>
            <person name="Huettel B."/>
            <person name="Barry K.W."/>
            <person name="Haridas S."/>
            <person name="Chen C."/>
            <person name="Bauer D."/>
            <person name="Andreopoulos W."/>
            <person name="Pangilinan J."/>
            <person name="LaButti K."/>
            <person name="Riley R."/>
            <person name="Lipzen A."/>
            <person name="Clum A."/>
            <person name="Drula E."/>
            <person name="Henrissat B."/>
            <person name="Kohler A."/>
            <person name="Grigoriev I.V."/>
            <person name="Martin F.M."/>
            <person name="Hacquard S."/>
        </authorList>
    </citation>
    <scope>NUCLEOTIDE SEQUENCE</scope>
    <source>
        <strain evidence="2">FSSC 5 MPI-SDFR-AT-0091</strain>
    </source>
</reference>
<feature type="region of interest" description="Disordered" evidence="1">
    <location>
        <begin position="1"/>
        <end position="31"/>
    </location>
</feature>
<sequence length="96" mass="10729">KGLPPDQDDKDEPQVKDVPLPRSQPTKKLERLPDDLSEALGKYNSCICRSSRRKIVYQPGNETGDGHLHEGLLTNPSTSIRVVIYRETTPTSEEVS</sequence>
<dbReference type="Proteomes" id="UP000736672">
    <property type="component" value="Unassembled WGS sequence"/>
</dbReference>
<evidence type="ECO:0000313" key="3">
    <source>
        <dbReference type="Proteomes" id="UP000736672"/>
    </source>
</evidence>
<name>A0A9P9G540_FUSSL</name>
<proteinExistence type="predicted"/>
<evidence type="ECO:0000313" key="2">
    <source>
        <dbReference type="EMBL" id="KAH7232536.1"/>
    </source>
</evidence>